<evidence type="ECO:0000256" key="1">
    <source>
        <dbReference type="SAM" id="MobiDB-lite"/>
    </source>
</evidence>
<protein>
    <submittedName>
        <fullName evidence="2">Uncharacterized protein</fullName>
    </submittedName>
</protein>
<dbReference type="AlphaFoldDB" id="A0A2U1IVM6"/>
<comment type="caution">
    <text evidence="2">The sequence shown here is derived from an EMBL/GenBank/DDBJ whole genome shotgun (WGS) entry which is preliminary data.</text>
</comment>
<organism evidence="2 3">
    <name type="scientific">Smittium angustum</name>
    <dbReference type="NCBI Taxonomy" id="133377"/>
    <lineage>
        <taxon>Eukaryota</taxon>
        <taxon>Fungi</taxon>
        <taxon>Fungi incertae sedis</taxon>
        <taxon>Zoopagomycota</taxon>
        <taxon>Kickxellomycotina</taxon>
        <taxon>Harpellomycetes</taxon>
        <taxon>Harpellales</taxon>
        <taxon>Legeriomycetaceae</taxon>
        <taxon>Smittium</taxon>
    </lineage>
</organism>
<gene>
    <name evidence="2" type="ORF">BB558_007212</name>
</gene>
<accession>A0A2U1IVM6</accession>
<feature type="region of interest" description="Disordered" evidence="1">
    <location>
        <begin position="194"/>
        <end position="222"/>
    </location>
</feature>
<feature type="compositionally biased region" description="Basic and acidic residues" evidence="1">
    <location>
        <begin position="202"/>
        <end position="219"/>
    </location>
</feature>
<dbReference type="EMBL" id="MBFU01001105">
    <property type="protein sequence ID" value="PVZ96861.1"/>
    <property type="molecule type" value="Genomic_DNA"/>
</dbReference>
<evidence type="ECO:0000313" key="2">
    <source>
        <dbReference type="EMBL" id="PVZ96861.1"/>
    </source>
</evidence>
<reference evidence="2 3" key="1">
    <citation type="journal article" date="2018" name="MBio">
        <title>Comparative Genomics Reveals the Core Gene Toolbox for the Fungus-Insect Symbiosis.</title>
        <authorList>
            <person name="Wang Y."/>
            <person name="Stata M."/>
            <person name="Wang W."/>
            <person name="Stajich J.E."/>
            <person name="White M.M."/>
            <person name="Moncalvo J.M."/>
        </authorList>
    </citation>
    <scope>NUCLEOTIDE SEQUENCE [LARGE SCALE GENOMIC DNA]</scope>
    <source>
        <strain evidence="2 3">AUS-126-30</strain>
    </source>
</reference>
<sequence>MDTLMTDKDMKEWVKRATDQSNNESEVLLLDGVYKPAKLTEKNMRTRWSNLLHRISRDIFENEKSCGGIEILNNIVEKSTKLHKDLKFLEGATKSNTNVSNASMQIQDKHIAALLWNGYDKLNKMGYRTYYQQRNFFHENQNGNVGPSETFNPKFSIPENEAGILASKVAEFGCKGDFDCMLLLPYKEQLMDTKSTRKHSLHPRDGNEIGEKKTGEFTPKRKYSGDGGSSVFGYKKLKADYRVLGGSERRYTEKTGLIWPNIRNSGHAKECLGKHVYDSNFYTKLAETKKLGSTNDISPSFEIDGILKNDTFCMFGNSLLDDDIFGLNGLEKNSFWPMGDFGDSSNRIKEEKPNVSSGQNLEMGDLEANGNLWPSFVNFQSLYKEKRDVFGSPVTLKSTEKESGQIF</sequence>
<proteinExistence type="predicted"/>
<dbReference type="Proteomes" id="UP000245591">
    <property type="component" value="Unassembled WGS sequence"/>
</dbReference>
<keyword evidence="3" id="KW-1185">Reference proteome</keyword>
<evidence type="ECO:0000313" key="3">
    <source>
        <dbReference type="Proteomes" id="UP000245591"/>
    </source>
</evidence>
<name>A0A2U1IVM6_SMIAN</name>